<feature type="compositionally biased region" description="Polar residues" evidence="1">
    <location>
        <begin position="402"/>
        <end position="441"/>
    </location>
</feature>
<dbReference type="Gene3D" id="1.10.287.110">
    <property type="entry name" value="DnaJ domain"/>
    <property type="match status" value="1"/>
</dbReference>
<feature type="compositionally biased region" description="Polar residues" evidence="1">
    <location>
        <begin position="761"/>
        <end position="770"/>
    </location>
</feature>
<feature type="compositionally biased region" description="Basic and acidic residues" evidence="1">
    <location>
        <begin position="361"/>
        <end position="373"/>
    </location>
</feature>
<dbReference type="SMART" id="SM00271">
    <property type="entry name" value="DnaJ"/>
    <property type="match status" value="1"/>
</dbReference>
<dbReference type="PRINTS" id="PR00625">
    <property type="entry name" value="JDOMAIN"/>
</dbReference>
<reference evidence="3" key="1">
    <citation type="submission" date="2019-07" db="EMBL/GenBank/DDBJ databases">
        <title>Hyphodiscus hymeniophilus genome sequencing and assembly.</title>
        <authorList>
            <person name="Kramer G."/>
            <person name="Nodwell J."/>
        </authorList>
    </citation>
    <scope>NUCLEOTIDE SEQUENCE</scope>
    <source>
        <strain evidence="3">ATCC 34498</strain>
    </source>
</reference>
<dbReference type="OrthoDB" id="10250354at2759"/>
<dbReference type="CDD" id="cd06257">
    <property type="entry name" value="DnaJ"/>
    <property type="match status" value="1"/>
</dbReference>
<keyword evidence="4" id="KW-1185">Reference proteome</keyword>
<dbReference type="SUPFAM" id="SSF46565">
    <property type="entry name" value="Chaperone J-domain"/>
    <property type="match status" value="1"/>
</dbReference>
<protein>
    <submittedName>
        <fullName evidence="3">Rsp1</fullName>
    </submittedName>
</protein>
<sequence length="958" mass="105619">MVKADLTRDYYGDLDLQPTADLAEIKRQFKKLALTYHPDRNPGRETEVTAKFQRIQSAHEVLCDPIERAKYDSNRITSKANGKTGYQGASGVRGNPWSNAGAQWAPPPKPPGANRRPPPSAGAARYGKFEAPKASASTAQEGAEARKKTYEAWESMRGQETRAQAGVKSAQKSSKHRGQGRKGFTPASPGGDEPAAPKGAYFTQHKSQYAPDPPPRATPGSSQSVQPDPPRQNVQPNPLRQFRQDFKPAAYDTRQSTPYQTHGGEKLNPFDNANLNRSKSQRERSEQTGDGAQVPRTGSDPNISQPNRSRSFVDPPSRPSMASYNEEAINSSSSDDGPQIKSPQPRKFAQPRRAPTGFTRDGLRIPEAAEHSRKPSLSEFQKWYRDNTGDAEPPLKRFPSDEPTNGSRQAKTQSAEESNMYGTFQSHSSRSNAATASSKFGNHTESEVFDYVKKNNKLPRLVKVAGGSIVFPRDKAPDRPLATPPSGIAAKGLNPFEAHQLRLVDELINKRNACGSNMRSSVNANVSESNDTLIGDGVLAQEPSPMGSPSKKQRFQELPRSSPYAYHHHAQSIPVLTRQQKPNANGMNHPSSFSFKVDNTTFATTNQPRTGVTSPSTENINTKFTPEEWEGKFEAGHDYFRPEQKAAGVPPRGRAQSASRSRGRSPIRIRPVDPKSMQPQVEEETRIDSPGGTKFTPSEWEESFKPQTFMPPPPAMTPRPTNSRKGRGASIRPTMGGNAAVVNDSDNDSEEIALLIGRKNQPPNITTSPSLDPMEVDSTPPSEPAAQAPKTPTSNTVPLVIPSPGKRPAAPSQSPIDSALKVEFDDLKVQDLISTLNLPTAPIPPQPPVGLYARPTNEDSGVYLDEFKVYMSDWDLFTNQFAFHMLARKKQNDDLGSKRWDDDKGLETYRKGLKEDKFVLAHWSTSQEKHEGALKGYAVWKEQVKPRDNRERPRKKTH</sequence>
<feature type="domain" description="J" evidence="2">
    <location>
        <begin position="9"/>
        <end position="75"/>
    </location>
</feature>
<dbReference type="InterPro" id="IPR036869">
    <property type="entry name" value="J_dom_sf"/>
</dbReference>
<dbReference type="PROSITE" id="PS50076">
    <property type="entry name" value="DNAJ_2"/>
    <property type="match status" value="1"/>
</dbReference>
<dbReference type="InterPro" id="IPR050817">
    <property type="entry name" value="DjlA_DnaK_co-chaperone"/>
</dbReference>
<dbReference type="PROSITE" id="PS00636">
    <property type="entry name" value="DNAJ_1"/>
    <property type="match status" value="1"/>
</dbReference>
<comment type="caution">
    <text evidence="3">The sequence shown here is derived from an EMBL/GenBank/DDBJ whole genome shotgun (WGS) entry which is preliminary data.</text>
</comment>
<feature type="compositionally biased region" description="Polar residues" evidence="1">
    <location>
        <begin position="219"/>
        <end position="238"/>
    </location>
</feature>
<dbReference type="EMBL" id="VNKQ01000008">
    <property type="protein sequence ID" value="KAG0649305.1"/>
    <property type="molecule type" value="Genomic_DNA"/>
</dbReference>
<gene>
    <name evidence="3" type="ORF">D0Z07_4431</name>
</gene>
<dbReference type="InterPro" id="IPR018253">
    <property type="entry name" value="DnaJ_domain_CS"/>
</dbReference>
<feature type="compositionally biased region" description="Basic and acidic residues" evidence="1">
    <location>
        <begin position="382"/>
        <end position="400"/>
    </location>
</feature>
<name>A0A9P7AXU0_9HELO</name>
<evidence type="ECO:0000313" key="3">
    <source>
        <dbReference type="EMBL" id="KAG0649305.1"/>
    </source>
</evidence>
<feature type="compositionally biased region" description="Polar residues" evidence="1">
    <location>
        <begin position="299"/>
        <end position="310"/>
    </location>
</feature>
<dbReference type="Pfam" id="PF00226">
    <property type="entry name" value="DnaJ"/>
    <property type="match status" value="1"/>
</dbReference>
<proteinExistence type="predicted"/>
<feature type="compositionally biased region" description="Pro residues" evidence="1">
    <location>
        <begin position="105"/>
        <end position="120"/>
    </location>
</feature>
<dbReference type="InterPro" id="IPR001623">
    <property type="entry name" value="DnaJ_domain"/>
</dbReference>
<dbReference type="AlphaFoldDB" id="A0A9P7AXU0"/>
<dbReference type="Proteomes" id="UP000785200">
    <property type="component" value="Unassembled WGS sequence"/>
</dbReference>
<organism evidence="3 4">
    <name type="scientific">Hyphodiscus hymeniophilus</name>
    <dbReference type="NCBI Taxonomy" id="353542"/>
    <lineage>
        <taxon>Eukaryota</taxon>
        <taxon>Fungi</taxon>
        <taxon>Dikarya</taxon>
        <taxon>Ascomycota</taxon>
        <taxon>Pezizomycotina</taxon>
        <taxon>Leotiomycetes</taxon>
        <taxon>Helotiales</taxon>
        <taxon>Hyphodiscaceae</taxon>
        <taxon>Hyphodiscus</taxon>
    </lineage>
</organism>
<accession>A0A9P7AXU0</accession>
<dbReference type="PANTHER" id="PTHR24074">
    <property type="entry name" value="CO-CHAPERONE PROTEIN DJLA"/>
    <property type="match status" value="1"/>
</dbReference>
<feature type="region of interest" description="Disordered" evidence="1">
    <location>
        <begin position="74"/>
        <end position="443"/>
    </location>
</feature>
<evidence type="ECO:0000256" key="1">
    <source>
        <dbReference type="SAM" id="MobiDB-lite"/>
    </source>
</evidence>
<evidence type="ECO:0000313" key="4">
    <source>
        <dbReference type="Proteomes" id="UP000785200"/>
    </source>
</evidence>
<dbReference type="FunFam" id="1.10.287.110:FF:000096">
    <property type="entry name" value="DnaJ domain protein"/>
    <property type="match status" value="1"/>
</dbReference>
<feature type="region of interest" description="Disordered" evidence="1">
    <location>
        <begin position="641"/>
        <end position="817"/>
    </location>
</feature>
<feature type="region of interest" description="Disordered" evidence="1">
    <location>
        <begin position="536"/>
        <end position="561"/>
    </location>
</feature>
<evidence type="ECO:0000259" key="2">
    <source>
        <dbReference type="PROSITE" id="PS50076"/>
    </source>
</evidence>
<feature type="compositionally biased region" description="Polar residues" evidence="1">
    <location>
        <begin position="320"/>
        <end position="336"/>
    </location>
</feature>